<feature type="compositionally biased region" description="Basic and acidic residues" evidence="1">
    <location>
        <begin position="167"/>
        <end position="179"/>
    </location>
</feature>
<feature type="region of interest" description="Disordered" evidence="1">
    <location>
        <begin position="92"/>
        <end position="143"/>
    </location>
</feature>
<evidence type="ECO:0000259" key="2">
    <source>
        <dbReference type="Pfam" id="PF07716"/>
    </source>
</evidence>
<dbReference type="Gene3D" id="1.20.5.170">
    <property type="match status" value="1"/>
</dbReference>
<dbReference type="InterPro" id="IPR046347">
    <property type="entry name" value="bZIP_sf"/>
</dbReference>
<evidence type="ECO:0000313" key="4">
    <source>
        <dbReference type="WBParaSite" id="PTRK_0000020900.1"/>
    </source>
</evidence>
<dbReference type="GO" id="GO:0003700">
    <property type="term" value="F:DNA-binding transcription factor activity"/>
    <property type="evidence" value="ECO:0007669"/>
    <property type="project" value="InterPro"/>
</dbReference>
<dbReference type="Pfam" id="PF07716">
    <property type="entry name" value="bZIP_2"/>
    <property type="match status" value="1"/>
</dbReference>
<name>A0A0N4Z0H9_PARTI</name>
<dbReference type="SUPFAM" id="SSF57959">
    <property type="entry name" value="Leucine zipper domain"/>
    <property type="match status" value="1"/>
</dbReference>
<proteinExistence type="predicted"/>
<evidence type="ECO:0000313" key="3">
    <source>
        <dbReference type="Proteomes" id="UP000038045"/>
    </source>
</evidence>
<feature type="compositionally biased region" description="Basic residues" evidence="1">
    <location>
        <begin position="180"/>
        <end position="196"/>
    </location>
</feature>
<accession>A0A0N4Z0H9</accession>
<organism evidence="3 4">
    <name type="scientific">Parastrongyloides trichosuri</name>
    <name type="common">Possum-specific nematode worm</name>
    <dbReference type="NCBI Taxonomy" id="131310"/>
    <lineage>
        <taxon>Eukaryota</taxon>
        <taxon>Metazoa</taxon>
        <taxon>Ecdysozoa</taxon>
        <taxon>Nematoda</taxon>
        <taxon>Chromadorea</taxon>
        <taxon>Rhabditida</taxon>
        <taxon>Tylenchina</taxon>
        <taxon>Panagrolaimomorpha</taxon>
        <taxon>Strongyloidoidea</taxon>
        <taxon>Strongyloididae</taxon>
        <taxon>Parastrongyloides</taxon>
    </lineage>
</organism>
<protein>
    <submittedName>
        <fullName evidence="4">BZIP domain-containing protein</fullName>
    </submittedName>
</protein>
<dbReference type="WBParaSite" id="PTRK_0000020900.1">
    <property type="protein sequence ID" value="PTRK_0000020900.1"/>
    <property type="gene ID" value="PTRK_0000020900"/>
</dbReference>
<feature type="domain" description="BZIP" evidence="2">
    <location>
        <begin position="161"/>
        <end position="186"/>
    </location>
</feature>
<dbReference type="InterPro" id="IPR004827">
    <property type="entry name" value="bZIP"/>
</dbReference>
<evidence type="ECO:0000256" key="1">
    <source>
        <dbReference type="SAM" id="MobiDB-lite"/>
    </source>
</evidence>
<dbReference type="Proteomes" id="UP000038045">
    <property type="component" value="Unplaced"/>
</dbReference>
<feature type="compositionally biased region" description="Low complexity" evidence="1">
    <location>
        <begin position="96"/>
        <end position="124"/>
    </location>
</feature>
<sequence length="196" mass="22499">MTSALTAYENTFLEKNGINNTSIYQFKRNIENPFNINSTYSVTSSLYNLLALQNQKNTNFCILNPSNLDNNNVNTIIKPKDSLNVKSKGNQIPILSSNSESDVSESYSSATSRRSSFSQNSPNRRISKKELSPEAGTDSVSYKRSNIKSDVSKFRRGMMIRDDAYWERRRRNNDAAKRSRDSRRKKVRKKIKDYIS</sequence>
<reference evidence="4" key="1">
    <citation type="submission" date="2017-02" db="UniProtKB">
        <authorList>
            <consortium name="WormBaseParasite"/>
        </authorList>
    </citation>
    <scope>IDENTIFICATION</scope>
</reference>
<feature type="region of interest" description="Disordered" evidence="1">
    <location>
        <begin position="167"/>
        <end position="196"/>
    </location>
</feature>
<dbReference type="STRING" id="131310.A0A0N4Z0H9"/>
<keyword evidence="3" id="KW-1185">Reference proteome</keyword>
<dbReference type="AlphaFoldDB" id="A0A0N4Z0H9"/>